<protein>
    <submittedName>
        <fullName evidence="2">Uncharacterized protein</fullName>
    </submittedName>
</protein>
<evidence type="ECO:0000313" key="3">
    <source>
        <dbReference type="Proteomes" id="UP000007305"/>
    </source>
</evidence>
<accession>A0A804NYB0</accession>
<gene>
    <name evidence="2" type="primary">LOC100192722</name>
</gene>
<feature type="compositionally biased region" description="Polar residues" evidence="1">
    <location>
        <begin position="19"/>
        <end position="32"/>
    </location>
</feature>
<dbReference type="Gramene" id="Zm00001eb195420_T001">
    <property type="protein sequence ID" value="Zm00001eb195420_P001"/>
    <property type="gene ID" value="Zm00001eb195420"/>
</dbReference>
<sequence length="269" mass="30467">MLLHRRCLMRINKGGQNRRLVSNTINPSSRPQETPPPALPPSRRPPSSSPWLWTRFLLTPATWAPAGPPPPPGPSRGSGTQRHRPIDSSLPPAAKFARVSSVLSKTKIRNRQERGAHLDLGHVRSVRRRAPVEEVRREEALQLPLPKVLLQMHIQERHEVPRDEASAAEGQQRPATVLRHLLQPAHLQQLKRPRQRQRRRVPVVFKEGGVDLLQPARPLRADLVPDDDYGRAAGYALLRRQPTARQERLQPTAPVVDRRCAISHKQRPC</sequence>
<evidence type="ECO:0000256" key="1">
    <source>
        <dbReference type="SAM" id="MobiDB-lite"/>
    </source>
</evidence>
<proteinExistence type="predicted"/>
<feature type="region of interest" description="Disordered" evidence="1">
    <location>
        <begin position="14"/>
        <end position="94"/>
    </location>
</feature>
<dbReference type="EnsemblPlants" id="Zm00001eb195420_T001">
    <property type="protein sequence ID" value="Zm00001eb195420_P001"/>
    <property type="gene ID" value="Zm00001eb195420"/>
</dbReference>
<organism evidence="2 3">
    <name type="scientific">Zea mays</name>
    <name type="common">Maize</name>
    <dbReference type="NCBI Taxonomy" id="4577"/>
    <lineage>
        <taxon>Eukaryota</taxon>
        <taxon>Viridiplantae</taxon>
        <taxon>Streptophyta</taxon>
        <taxon>Embryophyta</taxon>
        <taxon>Tracheophyta</taxon>
        <taxon>Spermatophyta</taxon>
        <taxon>Magnoliopsida</taxon>
        <taxon>Liliopsida</taxon>
        <taxon>Poales</taxon>
        <taxon>Poaceae</taxon>
        <taxon>PACMAD clade</taxon>
        <taxon>Panicoideae</taxon>
        <taxon>Andropogonodae</taxon>
        <taxon>Andropogoneae</taxon>
        <taxon>Tripsacinae</taxon>
        <taxon>Zea</taxon>
    </lineage>
</organism>
<reference evidence="3" key="1">
    <citation type="journal article" date="2009" name="Science">
        <title>The B73 maize genome: complexity, diversity, and dynamics.</title>
        <authorList>
            <person name="Schnable P.S."/>
            <person name="Ware D."/>
            <person name="Fulton R.S."/>
            <person name="Stein J.C."/>
            <person name="Wei F."/>
            <person name="Pasternak S."/>
            <person name="Liang C."/>
            <person name="Zhang J."/>
            <person name="Fulton L."/>
            <person name="Graves T.A."/>
            <person name="Minx P."/>
            <person name="Reily A.D."/>
            <person name="Courtney L."/>
            <person name="Kruchowski S.S."/>
            <person name="Tomlinson C."/>
            <person name="Strong C."/>
            <person name="Delehaunty K."/>
            <person name="Fronick C."/>
            <person name="Courtney B."/>
            <person name="Rock S.M."/>
            <person name="Belter E."/>
            <person name="Du F."/>
            <person name="Kim K."/>
            <person name="Abbott R.M."/>
            <person name="Cotton M."/>
            <person name="Levy A."/>
            <person name="Marchetto P."/>
            <person name="Ochoa K."/>
            <person name="Jackson S.M."/>
            <person name="Gillam B."/>
            <person name="Chen W."/>
            <person name="Yan L."/>
            <person name="Higginbotham J."/>
            <person name="Cardenas M."/>
            <person name="Waligorski J."/>
            <person name="Applebaum E."/>
            <person name="Phelps L."/>
            <person name="Falcone J."/>
            <person name="Kanchi K."/>
            <person name="Thane T."/>
            <person name="Scimone A."/>
            <person name="Thane N."/>
            <person name="Henke J."/>
            <person name="Wang T."/>
            <person name="Ruppert J."/>
            <person name="Shah N."/>
            <person name="Rotter K."/>
            <person name="Hodges J."/>
            <person name="Ingenthron E."/>
            <person name="Cordes M."/>
            <person name="Kohlberg S."/>
            <person name="Sgro J."/>
            <person name="Delgado B."/>
            <person name="Mead K."/>
            <person name="Chinwalla A."/>
            <person name="Leonard S."/>
            <person name="Crouse K."/>
            <person name="Collura K."/>
            <person name="Kudrna D."/>
            <person name="Currie J."/>
            <person name="He R."/>
            <person name="Angelova A."/>
            <person name="Rajasekar S."/>
            <person name="Mueller T."/>
            <person name="Lomeli R."/>
            <person name="Scara G."/>
            <person name="Ko A."/>
            <person name="Delaney K."/>
            <person name="Wissotski M."/>
            <person name="Lopez G."/>
            <person name="Campos D."/>
            <person name="Braidotti M."/>
            <person name="Ashley E."/>
            <person name="Golser W."/>
            <person name="Kim H."/>
            <person name="Lee S."/>
            <person name="Lin J."/>
            <person name="Dujmic Z."/>
            <person name="Kim W."/>
            <person name="Talag J."/>
            <person name="Zuccolo A."/>
            <person name="Fan C."/>
            <person name="Sebastian A."/>
            <person name="Kramer M."/>
            <person name="Spiegel L."/>
            <person name="Nascimento L."/>
            <person name="Zutavern T."/>
            <person name="Miller B."/>
            <person name="Ambroise C."/>
            <person name="Muller S."/>
            <person name="Spooner W."/>
            <person name="Narechania A."/>
            <person name="Ren L."/>
            <person name="Wei S."/>
            <person name="Kumari S."/>
            <person name="Faga B."/>
            <person name="Levy M.J."/>
            <person name="McMahan L."/>
            <person name="Van Buren P."/>
            <person name="Vaughn M.W."/>
            <person name="Ying K."/>
            <person name="Yeh C.-T."/>
            <person name="Emrich S.J."/>
            <person name="Jia Y."/>
            <person name="Kalyanaraman A."/>
            <person name="Hsia A.-P."/>
            <person name="Barbazuk W.B."/>
            <person name="Baucom R.S."/>
            <person name="Brutnell T.P."/>
            <person name="Carpita N.C."/>
            <person name="Chaparro C."/>
            <person name="Chia J.-M."/>
            <person name="Deragon J.-M."/>
            <person name="Estill J.C."/>
            <person name="Fu Y."/>
            <person name="Jeddeloh J.A."/>
            <person name="Han Y."/>
            <person name="Lee H."/>
            <person name="Li P."/>
            <person name="Lisch D.R."/>
            <person name="Liu S."/>
            <person name="Liu Z."/>
            <person name="Nagel D.H."/>
            <person name="McCann M.C."/>
            <person name="SanMiguel P."/>
            <person name="Myers A.M."/>
            <person name="Nettleton D."/>
            <person name="Nguyen J."/>
            <person name="Penning B.W."/>
            <person name="Ponnala L."/>
            <person name="Schneider K.L."/>
            <person name="Schwartz D.C."/>
            <person name="Sharma A."/>
            <person name="Soderlund C."/>
            <person name="Springer N.M."/>
            <person name="Sun Q."/>
            <person name="Wang H."/>
            <person name="Waterman M."/>
            <person name="Westerman R."/>
            <person name="Wolfgruber T.K."/>
            <person name="Yang L."/>
            <person name="Yu Y."/>
            <person name="Zhang L."/>
            <person name="Zhou S."/>
            <person name="Zhu Q."/>
            <person name="Bennetzen J.L."/>
            <person name="Dawe R.K."/>
            <person name="Jiang J."/>
            <person name="Jiang N."/>
            <person name="Presting G.G."/>
            <person name="Wessler S.R."/>
            <person name="Aluru S."/>
            <person name="Martienssen R.A."/>
            <person name="Clifton S.W."/>
            <person name="McCombie W.R."/>
            <person name="Wing R.A."/>
            <person name="Wilson R.K."/>
        </authorList>
    </citation>
    <scope>NUCLEOTIDE SEQUENCE [LARGE SCALE GENOMIC DNA]</scope>
    <source>
        <strain evidence="3">cv. B73</strain>
    </source>
</reference>
<dbReference type="InParanoid" id="A0A804NYB0"/>
<name>A0A804NYB0_MAIZE</name>
<keyword evidence="3" id="KW-1185">Reference proteome</keyword>
<dbReference type="AlphaFoldDB" id="A0A804NYB0"/>
<reference evidence="2" key="2">
    <citation type="submission" date="2019-07" db="EMBL/GenBank/DDBJ databases">
        <authorList>
            <person name="Seetharam A."/>
            <person name="Woodhouse M."/>
            <person name="Cannon E."/>
        </authorList>
    </citation>
    <scope>NUCLEOTIDE SEQUENCE [LARGE SCALE GENOMIC DNA]</scope>
    <source>
        <strain evidence="2">cv. B73</strain>
    </source>
</reference>
<reference evidence="2" key="3">
    <citation type="submission" date="2021-05" db="UniProtKB">
        <authorList>
            <consortium name="EnsemblPlants"/>
        </authorList>
    </citation>
    <scope>IDENTIFICATION</scope>
    <source>
        <strain evidence="2">cv. B73</strain>
    </source>
</reference>
<dbReference type="OrthoDB" id="770297at2759"/>
<feature type="compositionally biased region" description="Pro residues" evidence="1">
    <location>
        <begin position="33"/>
        <end position="48"/>
    </location>
</feature>
<dbReference type="Proteomes" id="UP000007305">
    <property type="component" value="Chromosome 4"/>
</dbReference>
<feature type="compositionally biased region" description="Low complexity" evidence="1">
    <location>
        <begin position="49"/>
        <end position="65"/>
    </location>
</feature>
<evidence type="ECO:0000313" key="2">
    <source>
        <dbReference type="EnsemblPlants" id="Zm00001eb195420_P001"/>
    </source>
</evidence>